<dbReference type="InterPro" id="IPR045155">
    <property type="entry name" value="Beta-lactam_cat"/>
</dbReference>
<dbReference type="PANTHER" id="PTHR35333:SF3">
    <property type="entry name" value="BETA-LACTAMASE-TYPE TRANSPEPTIDASE FOLD CONTAINING PROTEIN"/>
    <property type="match status" value="1"/>
</dbReference>
<evidence type="ECO:0000259" key="5">
    <source>
        <dbReference type="Pfam" id="PF13354"/>
    </source>
</evidence>
<protein>
    <recommendedName>
        <fullName evidence="3">beta-lactamase</fullName>
        <ecNumber evidence="3">3.5.2.6</ecNumber>
    </recommendedName>
</protein>
<feature type="domain" description="Beta-lactamase class A catalytic" evidence="5">
    <location>
        <begin position="53"/>
        <end position="271"/>
    </location>
</feature>
<dbReference type="EMBL" id="LYBW01000062">
    <property type="protein sequence ID" value="ODR89069.1"/>
    <property type="molecule type" value="Genomic_DNA"/>
</dbReference>
<evidence type="ECO:0000256" key="4">
    <source>
        <dbReference type="SAM" id="SignalP"/>
    </source>
</evidence>
<comment type="catalytic activity">
    <reaction evidence="1">
        <text>a beta-lactam + H2O = a substituted beta-amino acid</text>
        <dbReference type="Rhea" id="RHEA:20401"/>
        <dbReference type="ChEBI" id="CHEBI:15377"/>
        <dbReference type="ChEBI" id="CHEBI:35627"/>
        <dbReference type="ChEBI" id="CHEBI:140347"/>
        <dbReference type="EC" id="3.5.2.6"/>
    </reaction>
</comment>
<evidence type="ECO:0000313" key="6">
    <source>
        <dbReference type="EMBL" id="ODR89069.1"/>
    </source>
</evidence>
<dbReference type="PRINTS" id="PR00118">
    <property type="entry name" value="BLACTAMASEA"/>
</dbReference>
<dbReference type="SUPFAM" id="SSF56601">
    <property type="entry name" value="beta-lactamase/transpeptidase-like"/>
    <property type="match status" value="1"/>
</dbReference>
<dbReference type="Pfam" id="PF13354">
    <property type="entry name" value="Beta-lactamase2"/>
    <property type="match status" value="1"/>
</dbReference>
<comment type="similarity">
    <text evidence="2">Belongs to the class-A beta-lactamase family.</text>
</comment>
<feature type="chain" id="PRO_5009137934" description="beta-lactamase" evidence="4">
    <location>
        <begin position="30"/>
        <end position="296"/>
    </location>
</feature>
<organism evidence="6 7">
    <name type="scientific">Sinorhizobium alkalisoli</name>
    <dbReference type="NCBI Taxonomy" id="1752398"/>
    <lineage>
        <taxon>Bacteria</taxon>
        <taxon>Pseudomonadati</taxon>
        <taxon>Pseudomonadota</taxon>
        <taxon>Alphaproteobacteria</taxon>
        <taxon>Hyphomicrobiales</taxon>
        <taxon>Rhizobiaceae</taxon>
        <taxon>Sinorhizobium/Ensifer group</taxon>
        <taxon>Sinorhizobium</taxon>
    </lineage>
</organism>
<dbReference type="EC" id="3.5.2.6" evidence="3"/>
<dbReference type="PANTHER" id="PTHR35333">
    <property type="entry name" value="BETA-LACTAMASE"/>
    <property type="match status" value="1"/>
</dbReference>
<dbReference type="Proteomes" id="UP000094342">
    <property type="component" value="Unassembled WGS sequence"/>
</dbReference>
<dbReference type="Gene3D" id="3.40.710.10">
    <property type="entry name" value="DD-peptidase/beta-lactamase superfamily"/>
    <property type="match status" value="1"/>
</dbReference>
<dbReference type="GO" id="GO:0046677">
    <property type="term" value="P:response to antibiotic"/>
    <property type="evidence" value="ECO:0007669"/>
    <property type="project" value="InterPro"/>
</dbReference>
<comment type="caution">
    <text evidence="6">The sequence shown here is derived from an EMBL/GenBank/DDBJ whole genome shotgun (WGS) entry which is preliminary data.</text>
</comment>
<sequence length="296" mass="31437">MPLLISRRSVLFATATLFPAFTLPAPALAFSRAEDDVAKQLEELEKRTGGRLGVSVLDTRTNISFGHRETERFAMCSTFKALAAACALARVDRGEEALDRRIAFGRDVLLPHSPVTGKHVGGNGMTVAALCEAAITISDNAAANLLLESFGGPAGLTSWLRSIGDEATRLDRMEPELNEAAFGDPRDTTTPAAMLETLRKLAFGSVLSESSRQRLVGWMVANKTGGARLRAGLPRDWRIGDKTGTSMAGAVSDIGFAWPDGRGPILVAVYTGEAKAPLDALNPVFAEIGRIIAGMA</sequence>
<dbReference type="GO" id="GO:0030655">
    <property type="term" value="P:beta-lactam antibiotic catabolic process"/>
    <property type="evidence" value="ECO:0007669"/>
    <property type="project" value="InterPro"/>
</dbReference>
<dbReference type="InterPro" id="IPR000871">
    <property type="entry name" value="Beta-lactam_class-A"/>
</dbReference>
<dbReference type="InterPro" id="IPR012338">
    <property type="entry name" value="Beta-lactam/transpept-like"/>
</dbReference>
<evidence type="ECO:0000313" key="7">
    <source>
        <dbReference type="Proteomes" id="UP000094342"/>
    </source>
</evidence>
<dbReference type="STRING" id="1752398.A8M32_21670"/>
<evidence type="ECO:0000256" key="2">
    <source>
        <dbReference type="ARBA" id="ARBA00009009"/>
    </source>
</evidence>
<accession>A0A1E3V6B3</accession>
<gene>
    <name evidence="6" type="ORF">A8M32_21670</name>
</gene>
<dbReference type="AlphaFoldDB" id="A0A1E3V6B3"/>
<dbReference type="GO" id="GO:0008800">
    <property type="term" value="F:beta-lactamase activity"/>
    <property type="evidence" value="ECO:0007669"/>
    <property type="project" value="UniProtKB-EC"/>
</dbReference>
<proteinExistence type="inferred from homology"/>
<evidence type="ECO:0000256" key="3">
    <source>
        <dbReference type="ARBA" id="ARBA00012865"/>
    </source>
</evidence>
<keyword evidence="7" id="KW-1185">Reference proteome</keyword>
<dbReference type="OrthoDB" id="9784149at2"/>
<keyword evidence="4" id="KW-0732">Signal</keyword>
<dbReference type="RefSeq" id="WP_069460469.1">
    <property type="nucleotide sequence ID" value="NZ_LYBW01000062.1"/>
</dbReference>
<name>A0A1E3V6B3_9HYPH</name>
<evidence type="ECO:0000256" key="1">
    <source>
        <dbReference type="ARBA" id="ARBA00001526"/>
    </source>
</evidence>
<reference evidence="7" key="1">
    <citation type="submission" date="2016-05" db="EMBL/GenBank/DDBJ databases">
        <authorList>
            <person name="Li Y."/>
        </authorList>
    </citation>
    <scope>NUCLEOTIDE SEQUENCE [LARGE SCALE GENOMIC DNA]</scope>
    <source>
        <strain evidence="7">YIC4027</strain>
    </source>
</reference>
<dbReference type="NCBIfam" id="NF033103">
    <property type="entry name" value="bla_class_A"/>
    <property type="match status" value="1"/>
</dbReference>
<feature type="signal peptide" evidence="4">
    <location>
        <begin position="1"/>
        <end position="29"/>
    </location>
</feature>